<dbReference type="Proteomes" id="UP000094378">
    <property type="component" value="Chromosome"/>
</dbReference>
<name>A0A1B3SJA3_9MOLU</name>
<keyword evidence="1" id="KW-0812">Transmembrane</keyword>
<accession>A0A1B3SJA3</accession>
<keyword evidence="3" id="KW-1185">Reference proteome</keyword>
<evidence type="ECO:0000313" key="3">
    <source>
        <dbReference type="Proteomes" id="UP000094378"/>
    </source>
</evidence>
<dbReference type="STRING" id="216938.SHELI_v1c00540"/>
<evidence type="ECO:0000313" key="2">
    <source>
        <dbReference type="EMBL" id="AOG60009.1"/>
    </source>
</evidence>
<evidence type="ECO:0000256" key="1">
    <source>
        <dbReference type="SAM" id="Phobius"/>
    </source>
</evidence>
<gene>
    <name evidence="2" type="ORF">SHELI_v1c00540</name>
</gene>
<dbReference type="EMBL" id="CP017015">
    <property type="protein sequence ID" value="AOG60009.1"/>
    <property type="molecule type" value="Genomic_DNA"/>
</dbReference>
<feature type="transmembrane region" description="Helical" evidence="1">
    <location>
        <begin position="12"/>
        <end position="35"/>
    </location>
</feature>
<protein>
    <submittedName>
        <fullName evidence="2">Uncharacterized protein</fullName>
    </submittedName>
</protein>
<reference evidence="2 3" key="1">
    <citation type="submission" date="2016-08" db="EMBL/GenBank/DDBJ databases">
        <title>Complete genome sequence of Spiroplasma helicoides TABS-2 (DSM 22551).</title>
        <authorList>
            <person name="Shen W.-Y."/>
            <person name="Lo W.-S."/>
            <person name="Lai Y.-C."/>
            <person name="Kuo C.-H."/>
        </authorList>
    </citation>
    <scope>NUCLEOTIDE SEQUENCE [LARGE SCALE GENOMIC DNA]</scope>
    <source>
        <strain evidence="2 3">TABS-2</strain>
    </source>
</reference>
<feature type="transmembrane region" description="Helical" evidence="1">
    <location>
        <begin position="47"/>
        <end position="67"/>
    </location>
</feature>
<keyword evidence="1" id="KW-0472">Membrane</keyword>
<organism evidence="2 3">
    <name type="scientific">Spiroplasma helicoides</name>
    <dbReference type="NCBI Taxonomy" id="216938"/>
    <lineage>
        <taxon>Bacteria</taxon>
        <taxon>Bacillati</taxon>
        <taxon>Mycoplasmatota</taxon>
        <taxon>Mollicutes</taxon>
        <taxon>Entomoplasmatales</taxon>
        <taxon>Spiroplasmataceae</taxon>
        <taxon>Spiroplasma</taxon>
    </lineage>
</organism>
<sequence length="98" mass="11404">MLAGIDLPPYIFGVFALLLIIISLTVFHAIAFNIWIYKENRSKFATVMFWITSIITCVPGFILWITFETVIFAPNIYWFPSQIKKAKAKKQKKEDKMI</sequence>
<dbReference type="AlphaFoldDB" id="A0A1B3SJA3"/>
<dbReference type="KEGG" id="shj:SHELI_v1c00540"/>
<keyword evidence="1" id="KW-1133">Transmembrane helix</keyword>
<proteinExistence type="predicted"/>
<dbReference type="RefSeq" id="WP_069115789.1">
    <property type="nucleotide sequence ID" value="NZ_CP017015.1"/>
</dbReference>